<evidence type="ECO:0000256" key="1">
    <source>
        <dbReference type="ARBA" id="ARBA00010617"/>
    </source>
</evidence>
<sequence>MTENLPAYPMERARKCPFDPAPALRQVDRIARVRIWNGETPWLVTDYELQRSVLTDQRFSSDVRKPGYPVSSAAVSVQRDGVPPFVLMDNPDHDARRRMLTGKFMVKRVEAMRPRVQQIVDGFIDRMLARARPVDLVSEFALPVPLSVICELLGVPYADHEFFHRVSTVLASSTATQDDALGAARELGEYLHRLVEAKDAQPGDDVISALVVEQMRTARLSRDEVVTMAMLILSGGHETTANMIALGTAALLEHPDQLADLRATDDPQVVAGAVEELLRYLSIVHSGLRRTAIEDVEVGGKLVRRGEGVILALEAGNRTGRVFPGLPDPDRLDIRHPVRHHQAFGFGVHQCLGQALARMELQVVYGTLYRRIPTLRLATPIEDVAFKHDSIIYGVHSLPVTW</sequence>
<dbReference type="PANTHER" id="PTHR46696">
    <property type="entry name" value="P450, PUTATIVE (EUROFUNG)-RELATED"/>
    <property type="match status" value="1"/>
</dbReference>
<dbReference type="PANTHER" id="PTHR46696:SF1">
    <property type="entry name" value="CYTOCHROME P450 YJIB-RELATED"/>
    <property type="match status" value="1"/>
</dbReference>
<dbReference type="PRINTS" id="PR00385">
    <property type="entry name" value="P450"/>
</dbReference>
<dbReference type="InterPro" id="IPR002397">
    <property type="entry name" value="Cyt_P450_B"/>
</dbReference>
<proteinExistence type="inferred from homology"/>
<evidence type="ECO:0000313" key="3">
    <source>
        <dbReference type="EMBL" id="GAA1713302.1"/>
    </source>
</evidence>
<dbReference type="PRINTS" id="PR00359">
    <property type="entry name" value="BP450"/>
</dbReference>
<dbReference type="InterPro" id="IPR017972">
    <property type="entry name" value="Cyt_P450_CS"/>
</dbReference>
<dbReference type="PROSITE" id="PS00086">
    <property type="entry name" value="CYTOCHROME_P450"/>
    <property type="match status" value="1"/>
</dbReference>
<dbReference type="Gene3D" id="1.10.630.10">
    <property type="entry name" value="Cytochrome P450"/>
    <property type="match status" value="1"/>
</dbReference>
<accession>A0ABN2IWP1</accession>
<dbReference type="InterPro" id="IPR036396">
    <property type="entry name" value="Cyt_P450_sf"/>
</dbReference>
<dbReference type="RefSeq" id="WP_344162556.1">
    <property type="nucleotide sequence ID" value="NZ_BAAANF010000023.1"/>
</dbReference>
<dbReference type="Proteomes" id="UP001500280">
    <property type="component" value="Unassembled WGS sequence"/>
</dbReference>
<protein>
    <submittedName>
        <fullName evidence="3">Cytochrome P450</fullName>
    </submittedName>
</protein>
<comment type="caution">
    <text evidence="3">The sequence shown here is derived from an EMBL/GenBank/DDBJ whole genome shotgun (WGS) entry which is preliminary data.</text>
</comment>
<evidence type="ECO:0000313" key="4">
    <source>
        <dbReference type="Proteomes" id="UP001500280"/>
    </source>
</evidence>
<keyword evidence="2" id="KW-0349">Heme</keyword>
<dbReference type="EMBL" id="BAAANF010000023">
    <property type="protein sequence ID" value="GAA1713302.1"/>
    <property type="molecule type" value="Genomic_DNA"/>
</dbReference>
<evidence type="ECO:0000256" key="2">
    <source>
        <dbReference type="RuleBase" id="RU000461"/>
    </source>
</evidence>
<comment type="similarity">
    <text evidence="1 2">Belongs to the cytochrome P450 family.</text>
</comment>
<dbReference type="InterPro" id="IPR001128">
    <property type="entry name" value="Cyt_P450"/>
</dbReference>
<gene>
    <name evidence="3" type="ORF">GCM10009745_71970</name>
</gene>
<keyword evidence="2" id="KW-0408">Iron</keyword>
<keyword evidence="2" id="KW-0560">Oxidoreductase</keyword>
<name>A0ABN2IWP1_9ACTN</name>
<organism evidence="3 4">
    <name type="scientific">Kribbella yunnanensis</name>
    <dbReference type="NCBI Taxonomy" id="190194"/>
    <lineage>
        <taxon>Bacteria</taxon>
        <taxon>Bacillati</taxon>
        <taxon>Actinomycetota</taxon>
        <taxon>Actinomycetes</taxon>
        <taxon>Propionibacteriales</taxon>
        <taxon>Kribbellaceae</taxon>
        <taxon>Kribbella</taxon>
    </lineage>
</organism>
<dbReference type="SUPFAM" id="SSF48264">
    <property type="entry name" value="Cytochrome P450"/>
    <property type="match status" value="1"/>
</dbReference>
<keyword evidence="2" id="KW-0479">Metal-binding</keyword>
<dbReference type="Pfam" id="PF00067">
    <property type="entry name" value="p450"/>
    <property type="match status" value="1"/>
</dbReference>
<dbReference type="CDD" id="cd11030">
    <property type="entry name" value="CYP105-like"/>
    <property type="match status" value="1"/>
</dbReference>
<keyword evidence="4" id="KW-1185">Reference proteome</keyword>
<keyword evidence="2" id="KW-0503">Monooxygenase</keyword>
<reference evidence="3 4" key="1">
    <citation type="journal article" date="2019" name="Int. J. Syst. Evol. Microbiol.">
        <title>The Global Catalogue of Microorganisms (GCM) 10K type strain sequencing project: providing services to taxonomists for standard genome sequencing and annotation.</title>
        <authorList>
            <consortium name="The Broad Institute Genomics Platform"/>
            <consortium name="The Broad Institute Genome Sequencing Center for Infectious Disease"/>
            <person name="Wu L."/>
            <person name="Ma J."/>
        </authorList>
    </citation>
    <scope>NUCLEOTIDE SEQUENCE [LARGE SCALE GENOMIC DNA]</scope>
    <source>
        <strain evidence="3 4">JCM 14307</strain>
    </source>
</reference>